<dbReference type="EMBL" id="JAJUBC010000020">
    <property type="protein sequence ID" value="MDD1794788.1"/>
    <property type="molecule type" value="Genomic_DNA"/>
</dbReference>
<dbReference type="InterPro" id="IPR002734">
    <property type="entry name" value="RibDG_C"/>
</dbReference>
<dbReference type="RefSeq" id="WP_274165610.1">
    <property type="nucleotide sequence ID" value="NZ_JAJUBC010000020.1"/>
</dbReference>
<dbReference type="InterPro" id="IPR024072">
    <property type="entry name" value="DHFR-like_dom_sf"/>
</dbReference>
<dbReference type="Proteomes" id="UP001149400">
    <property type="component" value="Unassembled WGS sequence"/>
</dbReference>
<dbReference type="PANTHER" id="PTHR38011:SF11">
    <property type="entry name" value="2,5-DIAMINO-6-RIBOSYLAMINO-4(3H)-PYRIMIDINONE 5'-PHOSPHATE REDUCTASE"/>
    <property type="match status" value="1"/>
</dbReference>
<dbReference type="Pfam" id="PF01872">
    <property type="entry name" value="RibD_C"/>
    <property type="match status" value="1"/>
</dbReference>
<dbReference type="SUPFAM" id="SSF53597">
    <property type="entry name" value="Dihydrofolate reductase-like"/>
    <property type="match status" value="1"/>
</dbReference>
<evidence type="ECO:0000313" key="2">
    <source>
        <dbReference type="EMBL" id="MDD1794788.1"/>
    </source>
</evidence>
<evidence type="ECO:0000259" key="1">
    <source>
        <dbReference type="Pfam" id="PF01872"/>
    </source>
</evidence>
<organism evidence="2 3">
    <name type="scientific">Enterovibrio gelatinilyticus</name>
    <dbReference type="NCBI Taxonomy" id="2899819"/>
    <lineage>
        <taxon>Bacteria</taxon>
        <taxon>Pseudomonadati</taxon>
        <taxon>Pseudomonadota</taxon>
        <taxon>Gammaproteobacteria</taxon>
        <taxon>Vibrionales</taxon>
        <taxon>Vibrionaceae</taxon>
        <taxon>Enterovibrio</taxon>
    </lineage>
</organism>
<evidence type="ECO:0000313" key="3">
    <source>
        <dbReference type="Proteomes" id="UP001149400"/>
    </source>
</evidence>
<gene>
    <name evidence="2" type="ORF">LRP50_16755</name>
</gene>
<reference evidence="2" key="1">
    <citation type="submission" date="2021-12" db="EMBL/GenBank/DDBJ databases">
        <title>Enterovibrio ZSDZ35 sp. nov. and Enterovibrio ZSDZ42 sp. nov., isolated from coastal seawater in Qingdao.</title>
        <authorList>
            <person name="Zhang P."/>
        </authorList>
    </citation>
    <scope>NUCLEOTIDE SEQUENCE</scope>
    <source>
        <strain evidence="2">ZSDZ42</strain>
    </source>
</reference>
<feature type="domain" description="Bacterial bifunctional deaminase-reductase C-terminal" evidence="1">
    <location>
        <begin position="2"/>
        <end position="168"/>
    </location>
</feature>
<proteinExistence type="predicted"/>
<comment type="caution">
    <text evidence="2">The sequence shown here is derived from an EMBL/GenBank/DDBJ whole genome shotgun (WGS) entry which is preliminary data.</text>
</comment>
<dbReference type="Gene3D" id="3.40.430.10">
    <property type="entry name" value="Dihydrofolate Reductase, subunit A"/>
    <property type="match status" value="1"/>
</dbReference>
<sequence>MKIVAYMAQSLDGFIAGVNGELDWLETIENPEGSDFGFAEFMGSVDALLMGRNTFEKVLSFGMWPYNKPVYVASNSLLEVPEELAGKAHIISGELQSMLSQMQQQGINTVYLDGGKLFQSALRSGVLNEMTITSVPIALGQGISLFGDLENHVQLKLESSEVLLNQLVKTKYRVVHQQG</sequence>
<dbReference type="PANTHER" id="PTHR38011">
    <property type="entry name" value="DIHYDROFOLATE REDUCTASE FAMILY PROTEIN (AFU_ORTHOLOGUE AFUA_8G06820)"/>
    <property type="match status" value="1"/>
</dbReference>
<protein>
    <submittedName>
        <fullName evidence="2">Dihydrofolate reductase family protein</fullName>
    </submittedName>
</protein>
<accession>A0ABT5R3E2</accession>
<keyword evidence="3" id="KW-1185">Reference proteome</keyword>
<name>A0ABT5R3E2_9GAMM</name>
<dbReference type="InterPro" id="IPR050765">
    <property type="entry name" value="Riboflavin_Biosynth_HTPR"/>
</dbReference>